<dbReference type="SUPFAM" id="SSF55073">
    <property type="entry name" value="Nucleotide cyclase"/>
    <property type="match status" value="1"/>
</dbReference>
<dbReference type="GO" id="GO:0043709">
    <property type="term" value="P:cell adhesion involved in single-species biofilm formation"/>
    <property type="evidence" value="ECO:0007669"/>
    <property type="project" value="TreeGrafter"/>
</dbReference>
<gene>
    <name evidence="2" type="ORF">SAMN05216508_10941</name>
</gene>
<dbReference type="InterPro" id="IPR043128">
    <property type="entry name" value="Rev_trsase/Diguanyl_cyclase"/>
</dbReference>
<dbReference type="NCBIfam" id="TIGR00254">
    <property type="entry name" value="GGDEF"/>
    <property type="match status" value="1"/>
</dbReference>
<evidence type="ECO:0000259" key="1">
    <source>
        <dbReference type="PROSITE" id="PS50887"/>
    </source>
</evidence>
<dbReference type="Proteomes" id="UP000198817">
    <property type="component" value="Unassembled WGS sequence"/>
</dbReference>
<sequence length="180" mass="20735">MEIAKRMDGSSRLAASEQEAFIQIISSCRRELYIDSLAQIHNRRYYDEIMSAEYVSAVAIIDIDGFKQINDEFGHLAGDEVLFRVGQAIDSCVRSEDEVRYGGDEFVVAFCEITRDCFEDKLKRILGEIGRIHLTRHPEIRLSVSIGGIHRRGFVRDLFNLADLALYRAKRQRGLYRIEE</sequence>
<reference evidence="2 3" key="1">
    <citation type="submission" date="2016-10" db="EMBL/GenBank/DDBJ databases">
        <authorList>
            <person name="de Groot N.N."/>
        </authorList>
    </citation>
    <scope>NUCLEOTIDE SEQUENCE [LARGE SCALE GENOMIC DNA]</scope>
    <source>
        <strain evidence="2 3">KHGC13</strain>
    </source>
</reference>
<dbReference type="STRING" id="155865.SAMN05216515_11041"/>
<dbReference type="GO" id="GO:0005886">
    <property type="term" value="C:plasma membrane"/>
    <property type="evidence" value="ECO:0007669"/>
    <property type="project" value="TreeGrafter"/>
</dbReference>
<organism evidence="2 3">
    <name type="scientific">Eubacterium pyruvativorans</name>
    <dbReference type="NCBI Taxonomy" id="155865"/>
    <lineage>
        <taxon>Bacteria</taxon>
        <taxon>Bacillati</taxon>
        <taxon>Bacillota</taxon>
        <taxon>Clostridia</taxon>
        <taxon>Eubacteriales</taxon>
        <taxon>Eubacteriaceae</taxon>
        <taxon>Eubacterium</taxon>
    </lineage>
</organism>
<dbReference type="GO" id="GO:1902201">
    <property type="term" value="P:negative regulation of bacterial-type flagellum-dependent cell motility"/>
    <property type="evidence" value="ECO:0007669"/>
    <property type="project" value="TreeGrafter"/>
</dbReference>
<dbReference type="Pfam" id="PF00990">
    <property type="entry name" value="GGDEF"/>
    <property type="match status" value="1"/>
</dbReference>
<dbReference type="Gene3D" id="3.30.70.270">
    <property type="match status" value="1"/>
</dbReference>
<protein>
    <submittedName>
        <fullName evidence="2">Putative two-component system response regulator</fullName>
    </submittedName>
</protein>
<dbReference type="InterPro" id="IPR050469">
    <property type="entry name" value="Diguanylate_Cyclase"/>
</dbReference>
<dbReference type="GO" id="GO:0052621">
    <property type="term" value="F:diguanylate cyclase activity"/>
    <property type="evidence" value="ECO:0007669"/>
    <property type="project" value="TreeGrafter"/>
</dbReference>
<dbReference type="CDD" id="cd01949">
    <property type="entry name" value="GGDEF"/>
    <property type="match status" value="1"/>
</dbReference>
<dbReference type="PANTHER" id="PTHR45138:SF9">
    <property type="entry name" value="DIGUANYLATE CYCLASE DGCM-RELATED"/>
    <property type="match status" value="1"/>
</dbReference>
<name>A0A1I7GTY8_9FIRM</name>
<dbReference type="AlphaFoldDB" id="A0A1I7GTY8"/>
<proteinExistence type="predicted"/>
<feature type="domain" description="GGDEF" evidence="1">
    <location>
        <begin position="54"/>
        <end position="180"/>
    </location>
</feature>
<dbReference type="PROSITE" id="PS50887">
    <property type="entry name" value="GGDEF"/>
    <property type="match status" value="1"/>
</dbReference>
<evidence type="ECO:0000313" key="2">
    <source>
        <dbReference type="EMBL" id="SFU51884.1"/>
    </source>
</evidence>
<dbReference type="InterPro" id="IPR000160">
    <property type="entry name" value="GGDEF_dom"/>
</dbReference>
<dbReference type="PANTHER" id="PTHR45138">
    <property type="entry name" value="REGULATORY COMPONENTS OF SENSORY TRANSDUCTION SYSTEM"/>
    <property type="match status" value="1"/>
</dbReference>
<dbReference type="EMBL" id="FPBT01000009">
    <property type="protein sequence ID" value="SFU51884.1"/>
    <property type="molecule type" value="Genomic_DNA"/>
</dbReference>
<keyword evidence="3" id="KW-1185">Reference proteome</keyword>
<dbReference type="InterPro" id="IPR029787">
    <property type="entry name" value="Nucleotide_cyclase"/>
</dbReference>
<dbReference type="SMART" id="SM00267">
    <property type="entry name" value="GGDEF"/>
    <property type="match status" value="1"/>
</dbReference>
<accession>A0A1I7GTY8</accession>
<evidence type="ECO:0000313" key="3">
    <source>
        <dbReference type="Proteomes" id="UP000198817"/>
    </source>
</evidence>